<organism evidence="1 2">
    <name type="scientific">Aliarcobacter butzleri L348</name>
    <dbReference type="NCBI Taxonomy" id="1447256"/>
    <lineage>
        <taxon>Bacteria</taxon>
        <taxon>Pseudomonadati</taxon>
        <taxon>Campylobacterota</taxon>
        <taxon>Epsilonproteobacteria</taxon>
        <taxon>Campylobacterales</taxon>
        <taxon>Arcobacteraceae</taxon>
        <taxon>Aliarcobacter</taxon>
    </lineage>
</organism>
<dbReference type="PATRIC" id="fig|1447256.3.peg.409"/>
<protein>
    <submittedName>
        <fullName evidence="1">Uncharacterized protein</fullName>
    </submittedName>
</protein>
<evidence type="ECO:0000313" key="1">
    <source>
        <dbReference type="EMBL" id="KLE01838.1"/>
    </source>
</evidence>
<evidence type="ECO:0000313" key="2">
    <source>
        <dbReference type="Proteomes" id="UP000035514"/>
    </source>
</evidence>
<dbReference type="EMBL" id="JAIQ01000051">
    <property type="protein sequence ID" value="KLE01838.1"/>
    <property type="molecule type" value="Genomic_DNA"/>
</dbReference>
<comment type="caution">
    <text evidence="1">The sequence shown here is derived from an EMBL/GenBank/DDBJ whole genome shotgun (WGS) entry which is preliminary data.</text>
</comment>
<dbReference type="AlphaFoldDB" id="A0A0G9KC84"/>
<gene>
    <name evidence="1" type="ORF">AA20_02120</name>
</gene>
<dbReference type="RefSeq" id="WP_046996206.1">
    <property type="nucleotide sequence ID" value="NZ_JAIQ01000051.1"/>
</dbReference>
<name>A0A0G9KC84_9BACT</name>
<sequence>MTLESFESLANATETSRQTFLDREMPYIEVVKRGIKFKFNYVHNFINTSGDWDYKTIKKDFEFSSLDEALKSRLWTGSVYDESMELVGFYNPIIKKYEILENLNKQKEREILSFLNKHIM</sequence>
<proteinExistence type="predicted"/>
<dbReference type="Proteomes" id="UP000035514">
    <property type="component" value="Unassembled WGS sequence"/>
</dbReference>
<accession>A0A0G9KC84</accession>
<reference evidence="1 2" key="1">
    <citation type="submission" date="2014-01" db="EMBL/GenBank/DDBJ databases">
        <title>Development of a Comparative Genomic Fingerprinting Assay for High Resolution Genotyping of Arcobacter butzleri.</title>
        <authorList>
            <person name="Webb A.L."/>
            <person name="Inglis G.D."/>
            <person name="Kruczkiewicz P."/>
            <person name="Selinger L.B."/>
            <person name="Taboada E.N."/>
        </authorList>
    </citation>
    <scope>NUCLEOTIDE SEQUENCE [LARGE SCALE GENOMIC DNA]</scope>
    <source>
        <strain evidence="1 2">L348</strain>
    </source>
</reference>